<dbReference type="SUPFAM" id="SSF53850">
    <property type="entry name" value="Periplasmic binding protein-like II"/>
    <property type="match status" value="1"/>
</dbReference>
<dbReference type="EMBL" id="JBHSZV010000047">
    <property type="protein sequence ID" value="MFC7063519.1"/>
    <property type="molecule type" value="Genomic_DNA"/>
</dbReference>
<dbReference type="Proteomes" id="UP001596410">
    <property type="component" value="Unassembled WGS sequence"/>
</dbReference>
<proteinExistence type="predicted"/>
<keyword evidence="1" id="KW-0732">Signal</keyword>
<dbReference type="Gene3D" id="3.40.190.10">
    <property type="entry name" value="Periplasmic binding protein-like II"/>
    <property type="match status" value="1"/>
</dbReference>
<name>A0ABW2EQY5_9BACI</name>
<comment type="caution">
    <text evidence="2">The sequence shown here is derived from an EMBL/GenBank/DDBJ whole genome shotgun (WGS) entry which is preliminary data.</text>
</comment>
<keyword evidence="3" id="KW-1185">Reference proteome</keyword>
<dbReference type="InterPro" id="IPR050490">
    <property type="entry name" value="Bact_solute-bd_prot1"/>
</dbReference>
<dbReference type="PANTHER" id="PTHR43649:SF12">
    <property type="entry name" value="DIACETYLCHITOBIOSE BINDING PROTEIN DASA"/>
    <property type="match status" value="1"/>
</dbReference>
<feature type="chain" id="PRO_5045968081" evidence="1">
    <location>
        <begin position="22"/>
        <end position="423"/>
    </location>
</feature>
<dbReference type="PROSITE" id="PS51257">
    <property type="entry name" value="PROKAR_LIPOPROTEIN"/>
    <property type="match status" value="1"/>
</dbReference>
<protein>
    <submittedName>
        <fullName evidence="2">ABC transporter substrate-binding protein</fullName>
    </submittedName>
</protein>
<evidence type="ECO:0000256" key="1">
    <source>
        <dbReference type="SAM" id="SignalP"/>
    </source>
</evidence>
<dbReference type="Pfam" id="PF01547">
    <property type="entry name" value="SBP_bac_1"/>
    <property type="match status" value="1"/>
</dbReference>
<dbReference type="PANTHER" id="PTHR43649">
    <property type="entry name" value="ARABINOSE-BINDING PROTEIN-RELATED"/>
    <property type="match status" value="1"/>
</dbReference>
<dbReference type="CDD" id="cd13585">
    <property type="entry name" value="PBP2_TMBP_like"/>
    <property type="match status" value="1"/>
</dbReference>
<dbReference type="RefSeq" id="WP_204708629.1">
    <property type="nucleotide sequence ID" value="NZ_JBHSZV010000047.1"/>
</dbReference>
<feature type="signal peptide" evidence="1">
    <location>
        <begin position="1"/>
        <end position="21"/>
    </location>
</feature>
<accession>A0ABW2EQY5</accession>
<dbReference type="InterPro" id="IPR006059">
    <property type="entry name" value="SBP"/>
</dbReference>
<sequence length="423" mass="48049">MNRKRVWISLMLILVISILAACGGDDQSSGENEDGKKVVKIWFGREDFIPEDNFEKFHEEHPDIQVEADVVPLEQAVSDFMRNHTADNEPDIVQVFHDNVGTMVSQGALMDISDYVSEWEENDSETFDKILSQAWDIASWEEEVYGMGIHVGPYWHVYRKDWFEEAGLEIPETYDELLDAARELDTDEHEGYALVGGREHPAWWFSSMFVSMGGEYTETGLPVIDSEAGHYLINFYQTLMKEELIDPSAISWSSGEMRGSFIGGNAAMAPIGDNIFPLIQEEMSYGEEWTAAPQPARPGAEDKNVHEIWGWPMMVSSKTEHPEEVMEVLKYLSDTEIVSEVAQRYQPTTNVEVMSSEEYQEAKPWAADFEEEFANTIIMPSHINQGEVMNVLLDIQQEALQNPDRDPADLAAEFQPELDALDN</sequence>
<evidence type="ECO:0000313" key="3">
    <source>
        <dbReference type="Proteomes" id="UP001596410"/>
    </source>
</evidence>
<organism evidence="2 3">
    <name type="scientific">Halobacillus seohaensis</name>
    <dbReference type="NCBI Taxonomy" id="447421"/>
    <lineage>
        <taxon>Bacteria</taxon>
        <taxon>Bacillati</taxon>
        <taxon>Bacillota</taxon>
        <taxon>Bacilli</taxon>
        <taxon>Bacillales</taxon>
        <taxon>Bacillaceae</taxon>
        <taxon>Halobacillus</taxon>
    </lineage>
</organism>
<gene>
    <name evidence="2" type="ORF">ACFQIC_17040</name>
</gene>
<reference evidence="3" key="1">
    <citation type="journal article" date="2019" name="Int. J. Syst. Evol. Microbiol.">
        <title>The Global Catalogue of Microorganisms (GCM) 10K type strain sequencing project: providing services to taxonomists for standard genome sequencing and annotation.</title>
        <authorList>
            <consortium name="The Broad Institute Genomics Platform"/>
            <consortium name="The Broad Institute Genome Sequencing Center for Infectious Disease"/>
            <person name="Wu L."/>
            <person name="Ma J."/>
        </authorList>
    </citation>
    <scope>NUCLEOTIDE SEQUENCE [LARGE SCALE GENOMIC DNA]</scope>
    <source>
        <strain evidence="3">CGMCC 4.1621</strain>
    </source>
</reference>
<evidence type="ECO:0000313" key="2">
    <source>
        <dbReference type="EMBL" id="MFC7063519.1"/>
    </source>
</evidence>